<reference evidence="2" key="1">
    <citation type="submission" date="2024-03" db="EMBL/GenBank/DDBJ databases">
        <title>WGS assembly of Saponaria officinalis var. Norfolk2.</title>
        <authorList>
            <person name="Jenkins J."/>
            <person name="Shu S."/>
            <person name="Grimwood J."/>
            <person name="Barry K."/>
            <person name="Goodstein D."/>
            <person name="Schmutz J."/>
            <person name="Leebens-Mack J."/>
            <person name="Osbourn A."/>
        </authorList>
    </citation>
    <scope>NUCLEOTIDE SEQUENCE [LARGE SCALE GENOMIC DNA]</scope>
    <source>
        <strain evidence="2">JIC</strain>
    </source>
</reference>
<dbReference type="AlphaFoldDB" id="A0AAW1HIS1"/>
<accession>A0AAW1HIS1</accession>
<dbReference type="EMBL" id="JBDFQZ010000011">
    <property type="protein sequence ID" value="KAK9676295.1"/>
    <property type="molecule type" value="Genomic_DNA"/>
</dbReference>
<name>A0AAW1HIS1_SAPOF</name>
<comment type="caution">
    <text evidence="2">The sequence shown here is derived from an EMBL/GenBank/DDBJ whole genome shotgun (WGS) entry which is preliminary data.</text>
</comment>
<protein>
    <submittedName>
        <fullName evidence="2">Uncharacterized protein</fullName>
    </submittedName>
</protein>
<proteinExistence type="predicted"/>
<feature type="region of interest" description="Disordered" evidence="1">
    <location>
        <begin position="105"/>
        <end position="132"/>
    </location>
</feature>
<dbReference type="Proteomes" id="UP001443914">
    <property type="component" value="Unassembled WGS sequence"/>
</dbReference>
<feature type="compositionally biased region" description="Polar residues" evidence="1">
    <location>
        <begin position="105"/>
        <end position="123"/>
    </location>
</feature>
<evidence type="ECO:0000313" key="3">
    <source>
        <dbReference type="Proteomes" id="UP001443914"/>
    </source>
</evidence>
<organism evidence="2 3">
    <name type="scientific">Saponaria officinalis</name>
    <name type="common">Common soapwort</name>
    <name type="synonym">Lychnis saponaria</name>
    <dbReference type="NCBI Taxonomy" id="3572"/>
    <lineage>
        <taxon>Eukaryota</taxon>
        <taxon>Viridiplantae</taxon>
        <taxon>Streptophyta</taxon>
        <taxon>Embryophyta</taxon>
        <taxon>Tracheophyta</taxon>
        <taxon>Spermatophyta</taxon>
        <taxon>Magnoliopsida</taxon>
        <taxon>eudicotyledons</taxon>
        <taxon>Gunneridae</taxon>
        <taxon>Pentapetalae</taxon>
        <taxon>Caryophyllales</taxon>
        <taxon>Caryophyllaceae</taxon>
        <taxon>Caryophylleae</taxon>
        <taxon>Saponaria</taxon>
    </lineage>
</organism>
<keyword evidence="3" id="KW-1185">Reference proteome</keyword>
<gene>
    <name evidence="2" type="ORF">RND81_11G067300</name>
</gene>
<evidence type="ECO:0000313" key="2">
    <source>
        <dbReference type="EMBL" id="KAK9676295.1"/>
    </source>
</evidence>
<sequence>MALDIPVPLSLIPSVRNNHLRGQAISSWELLNPRSQTVPNTGPFAELCKYKSGRNIPNHRINTGVVPTITNRIMRQSRTRRHRLLSTLTISIPNLLSNGPQSVSFCHSGRPRSTSNDTSSTIRPPSRPLFNHGISQHHRLNNLRILSRNPLLLTVLPHKPKRMDPYS</sequence>
<evidence type="ECO:0000256" key="1">
    <source>
        <dbReference type="SAM" id="MobiDB-lite"/>
    </source>
</evidence>